<dbReference type="PROSITE" id="PS50853">
    <property type="entry name" value="FN3"/>
    <property type="match status" value="1"/>
</dbReference>
<dbReference type="PANTHER" id="PTHR13817">
    <property type="entry name" value="TITIN"/>
    <property type="match status" value="1"/>
</dbReference>
<dbReference type="SMART" id="SM00060">
    <property type="entry name" value="FN3"/>
    <property type="match status" value="2"/>
</dbReference>
<evidence type="ECO:0000256" key="2">
    <source>
        <dbReference type="SAM" id="MobiDB-lite"/>
    </source>
</evidence>
<gene>
    <name evidence="4" type="ordered locus">CENSYa_1257</name>
</gene>
<dbReference type="EnsemblBacteria" id="ABK77880">
    <property type="protein sequence ID" value="ABK77880"/>
    <property type="gene ID" value="CENSYa_1257"/>
</dbReference>
<dbReference type="InterPro" id="IPR050964">
    <property type="entry name" value="Striated_Muscle_Regulatory"/>
</dbReference>
<evidence type="ECO:0000256" key="1">
    <source>
        <dbReference type="ARBA" id="ARBA00022737"/>
    </source>
</evidence>
<dbReference type="InterPro" id="IPR003961">
    <property type="entry name" value="FN3_dom"/>
</dbReference>
<evidence type="ECO:0000259" key="3">
    <source>
        <dbReference type="PROSITE" id="PS50853"/>
    </source>
</evidence>
<accession>A0RX13</accession>
<dbReference type="Pfam" id="PF00041">
    <property type="entry name" value="fn3"/>
    <property type="match status" value="2"/>
</dbReference>
<dbReference type="HOGENOM" id="CLU_1232716_0_0_2"/>
<feature type="region of interest" description="Disordered" evidence="2">
    <location>
        <begin position="108"/>
        <end position="136"/>
    </location>
</feature>
<dbReference type="Gene3D" id="2.60.40.10">
    <property type="entry name" value="Immunoglobulins"/>
    <property type="match status" value="2"/>
</dbReference>
<dbReference type="PATRIC" id="fig|414004.10.peg.1144"/>
<dbReference type="AlphaFoldDB" id="A0RX13"/>
<proteinExistence type="predicted"/>
<dbReference type="CDD" id="cd00063">
    <property type="entry name" value="FN3"/>
    <property type="match status" value="2"/>
</dbReference>
<dbReference type="InterPro" id="IPR036116">
    <property type="entry name" value="FN3_sf"/>
</dbReference>
<dbReference type="PRINTS" id="PR00014">
    <property type="entry name" value="FNTYPEIII"/>
</dbReference>
<organism evidence="4 5">
    <name type="scientific">Cenarchaeum symbiosum (strain A)</name>
    <dbReference type="NCBI Taxonomy" id="414004"/>
    <lineage>
        <taxon>Archaea</taxon>
        <taxon>Nitrososphaerota</taxon>
        <taxon>Candidatus Cenarchaeales</taxon>
        <taxon>Candidatus Cenarchaeaceae</taxon>
        <taxon>Candidatus Cenarchaeum</taxon>
    </lineage>
</organism>
<reference evidence="4 5" key="1">
    <citation type="journal article" date="2006" name="Proc. Natl. Acad. Sci. U.S.A.">
        <title>Genomic analysis of the uncultivated marine crenarchaeote Cenarchaeum symbiosum.</title>
        <authorList>
            <person name="Hallam S.J."/>
            <person name="Konstantinidis K.T."/>
            <person name="Putnam N."/>
            <person name="Schleper C."/>
            <person name="Watanabe Y."/>
            <person name="Sugahara J."/>
            <person name="Preston C."/>
            <person name="de la Torre J."/>
            <person name="Richardson P.M."/>
            <person name="DeLong E.F."/>
        </authorList>
    </citation>
    <scope>NUCLEOTIDE SEQUENCE [LARGE SCALE GENOMIC DNA]</scope>
    <source>
        <strain evidence="5">A</strain>
    </source>
</reference>
<evidence type="ECO:0000313" key="4">
    <source>
        <dbReference type="EMBL" id="ABK77880.1"/>
    </source>
</evidence>
<dbReference type="Proteomes" id="UP000000758">
    <property type="component" value="Chromosome"/>
</dbReference>
<keyword evidence="5" id="KW-1185">Reference proteome</keyword>
<name>A0RX13_CENSY</name>
<evidence type="ECO:0000313" key="5">
    <source>
        <dbReference type="Proteomes" id="UP000000758"/>
    </source>
</evidence>
<dbReference type="KEGG" id="csy:CENSYa_1257"/>
<keyword evidence="1" id="KW-0677">Repeat</keyword>
<dbReference type="InterPro" id="IPR013783">
    <property type="entry name" value="Ig-like_fold"/>
</dbReference>
<protein>
    <recommendedName>
        <fullName evidence="3">Fibronectin type-III domain-containing protein</fullName>
    </recommendedName>
</protein>
<sequence>MRIVLGALAALIALGAYSAYADVPDKPVGVIADDIAPDEIQLSWSPPEDDGGSPITGYSIEYKILGDTEFKTLKDDTESNSTTYTHKGVEKGEDYVYRIYAINADGMSDRSAEASGETSDSSIPPDNVAPNPPDDLDAKAISPTEIELTWKKPKENNSPPVEGYKIEQMRESDDYATIKNNTESGALKYSRGTQDGHRIHLQGLGVELHRPKHRIRGGYRRAER</sequence>
<dbReference type="SUPFAM" id="SSF49265">
    <property type="entry name" value="Fibronectin type III"/>
    <property type="match status" value="1"/>
</dbReference>
<dbReference type="EMBL" id="DP000238">
    <property type="protein sequence ID" value="ABK77880.1"/>
    <property type="molecule type" value="Genomic_DNA"/>
</dbReference>
<dbReference type="STRING" id="414004.CENSYa_1257"/>
<feature type="domain" description="Fibronectin type-III" evidence="3">
    <location>
        <begin position="26"/>
        <end position="121"/>
    </location>
</feature>
<dbReference type="PANTHER" id="PTHR13817:SF166">
    <property type="entry name" value="NEURONAL IGCAM-RELATED"/>
    <property type="match status" value="1"/>
</dbReference>